<feature type="transmembrane region" description="Helical" evidence="1">
    <location>
        <begin position="189"/>
        <end position="210"/>
    </location>
</feature>
<keyword evidence="1" id="KW-0472">Membrane</keyword>
<dbReference type="PANTHER" id="PTHR12147:SF26">
    <property type="entry name" value="PEPTIDASE M28 DOMAIN-CONTAINING PROTEIN"/>
    <property type="match status" value="1"/>
</dbReference>
<evidence type="ECO:0000256" key="1">
    <source>
        <dbReference type="SAM" id="Phobius"/>
    </source>
</evidence>
<dbReference type="InterPro" id="IPR045175">
    <property type="entry name" value="M28_fam"/>
</dbReference>
<feature type="transmembrane region" description="Helical" evidence="1">
    <location>
        <begin position="87"/>
        <end position="107"/>
    </location>
</feature>
<feature type="transmembrane region" description="Helical" evidence="1">
    <location>
        <begin position="63"/>
        <end position="81"/>
    </location>
</feature>
<evidence type="ECO:0000313" key="4">
    <source>
        <dbReference type="Proteomes" id="UP000824094"/>
    </source>
</evidence>
<dbReference type="Proteomes" id="UP000824094">
    <property type="component" value="Unassembled WGS sequence"/>
</dbReference>
<dbReference type="Pfam" id="PF04389">
    <property type="entry name" value="Peptidase_M28"/>
    <property type="match status" value="1"/>
</dbReference>
<dbReference type="PANTHER" id="PTHR12147">
    <property type="entry name" value="METALLOPEPTIDASE M28 FAMILY MEMBER"/>
    <property type="match status" value="1"/>
</dbReference>
<accession>A0A9D1SHA9</accession>
<dbReference type="InterPro" id="IPR007484">
    <property type="entry name" value="Peptidase_M28"/>
</dbReference>
<dbReference type="SUPFAM" id="SSF53187">
    <property type="entry name" value="Zn-dependent exopeptidases"/>
    <property type="match status" value="1"/>
</dbReference>
<comment type="caution">
    <text evidence="3">The sequence shown here is derived from an EMBL/GenBank/DDBJ whole genome shotgun (WGS) entry which is preliminary data.</text>
</comment>
<dbReference type="GO" id="GO:0006508">
    <property type="term" value="P:proteolysis"/>
    <property type="evidence" value="ECO:0007669"/>
    <property type="project" value="InterPro"/>
</dbReference>
<protein>
    <submittedName>
        <fullName evidence="3">M20/M25/M40 family metallo-hydrolase</fullName>
    </submittedName>
</protein>
<organism evidence="3 4">
    <name type="scientific">Candidatus Stercoripulliclostridium merdigallinarum</name>
    <dbReference type="NCBI Taxonomy" id="2840951"/>
    <lineage>
        <taxon>Bacteria</taxon>
        <taxon>Bacillati</taxon>
        <taxon>Bacillota</taxon>
        <taxon>Clostridia</taxon>
        <taxon>Eubacteriales</taxon>
        <taxon>Candidatus Stercoripulliclostridium</taxon>
    </lineage>
</organism>
<sequence>MYRKYAEEAMDIVKTIEADGPRLPGSDEEKAACKKLVSEIDNRLGLKAATESFIYAPEASIGAINKLGWVAALLLIPYYFGAEIIAMVGYIGIMVFVLTQIVVYTGIWDFCFKKAKSTNIITELPPTNGKSDYTVFLGAHYDSSWCWKLAAKNPATAIVKTAYGIFGAIAMIVLGLIAVLNRFDVFDDPWTVSIVTYVLPVAFLPGFFFVSHYLTQDKTEASPGAMDNLSGIALNMMVMKYFKEHPEEMPEGMKLVNIGFAAEESGLKGSLAYVKAHKAEMDKDNTYVLNVDSISDPGHFSAVKGDPWQFTKFDRGLIEMIKESIAETGEKVNEIVNPAGGCDSTPFCRAGIKTVTFAAQNPTISDYYHTFNDVSDRLEIDVFEKGFAVILNTIKKIGASRKGMEANAAETEATTEAATETVSEVAAAEVVEVAETAEKE</sequence>
<evidence type="ECO:0000313" key="3">
    <source>
        <dbReference type="EMBL" id="HIU60186.1"/>
    </source>
</evidence>
<evidence type="ECO:0000259" key="2">
    <source>
        <dbReference type="Pfam" id="PF04389"/>
    </source>
</evidence>
<keyword evidence="1" id="KW-1133">Transmembrane helix</keyword>
<reference evidence="3" key="2">
    <citation type="journal article" date="2021" name="PeerJ">
        <title>Extensive microbial diversity within the chicken gut microbiome revealed by metagenomics and culture.</title>
        <authorList>
            <person name="Gilroy R."/>
            <person name="Ravi A."/>
            <person name="Getino M."/>
            <person name="Pursley I."/>
            <person name="Horton D.L."/>
            <person name="Alikhan N.F."/>
            <person name="Baker D."/>
            <person name="Gharbi K."/>
            <person name="Hall N."/>
            <person name="Watson M."/>
            <person name="Adriaenssens E.M."/>
            <person name="Foster-Nyarko E."/>
            <person name="Jarju S."/>
            <person name="Secka A."/>
            <person name="Antonio M."/>
            <person name="Oren A."/>
            <person name="Chaudhuri R.R."/>
            <person name="La Ragione R."/>
            <person name="Hildebrand F."/>
            <person name="Pallen M.J."/>
        </authorList>
    </citation>
    <scope>NUCLEOTIDE SEQUENCE</scope>
    <source>
        <strain evidence="3">18911</strain>
    </source>
</reference>
<dbReference type="AlphaFoldDB" id="A0A9D1SHA9"/>
<dbReference type="Gene3D" id="3.40.630.10">
    <property type="entry name" value="Zn peptidases"/>
    <property type="match status" value="1"/>
</dbReference>
<feature type="domain" description="Peptidase M28" evidence="2">
    <location>
        <begin position="210"/>
        <end position="392"/>
    </location>
</feature>
<dbReference type="GO" id="GO:0008235">
    <property type="term" value="F:metalloexopeptidase activity"/>
    <property type="evidence" value="ECO:0007669"/>
    <property type="project" value="InterPro"/>
</dbReference>
<gene>
    <name evidence="3" type="ORF">IAB05_02205</name>
</gene>
<dbReference type="EMBL" id="DVNF01000069">
    <property type="protein sequence ID" value="HIU60186.1"/>
    <property type="molecule type" value="Genomic_DNA"/>
</dbReference>
<name>A0A9D1SHA9_9FIRM</name>
<feature type="transmembrane region" description="Helical" evidence="1">
    <location>
        <begin position="162"/>
        <end position="183"/>
    </location>
</feature>
<reference evidence="3" key="1">
    <citation type="submission" date="2020-10" db="EMBL/GenBank/DDBJ databases">
        <authorList>
            <person name="Gilroy R."/>
        </authorList>
    </citation>
    <scope>NUCLEOTIDE SEQUENCE</scope>
    <source>
        <strain evidence="3">18911</strain>
    </source>
</reference>
<keyword evidence="1" id="KW-0812">Transmembrane</keyword>
<proteinExistence type="predicted"/>